<evidence type="ECO:0000313" key="3">
    <source>
        <dbReference type="Proteomes" id="UP001139559"/>
    </source>
</evidence>
<dbReference type="InterPro" id="IPR011009">
    <property type="entry name" value="Kinase-like_dom_sf"/>
</dbReference>
<proteinExistence type="predicted"/>
<dbReference type="EMBL" id="JAJHVV010000018">
    <property type="protein sequence ID" value="MCK6265706.1"/>
    <property type="molecule type" value="Genomic_DNA"/>
</dbReference>
<dbReference type="SUPFAM" id="SSF56112">
    <property type="entry name" value="Protein kinase-like (PK-like)"/>
    <property type="match status" value="1"/>
</dbReference>
<dbReference type="AlphaFoldDB" id="A0A9X1XNA1"/>
<reference evidence="2" key="1">
    <citation type="submission" date="2021-11" db="EMBL/GenBank/DDBJ databases">
        <title>Vibrio ZSDE26 sp. nov. and Vibrio ZSDZ34 sp. nov., isolated from coastal seawater in Qingdao.</title>
        <authorList>
            <person name="Zhang P."/>
        </authorList>
    </citation>
    <scope>NUCLEOTIDE SEQUENCE</scope>
    <source>
        <strain evidence="2">ZSDE26</strain>
    </source>
</reference>
<dbReference type="RefSeq" id="WP_248010769.1">
    <property type="nucleotide sequence ID" value="NZ_JAJHVV010000018.1"/>
</dbReference>
<dbReference type="Proteomes" id="UP001139559">
    <property type="component" value="Unassembled WGS sequence"/>
</dbReference>
<dbReference type="Gene3D" id="3.90.1200.10">
    <property type="match status" value="1"/>
</dbReference>
<comment type="caution">
    <text evidence="2">The sequence shown here is derived from an EMBL/GenBank/DDBJ whole genome shotgun (WGS) entry which is preliminary data.</text>
</comment>
<dbReference type="Pfam" id="PF01636">
    <property type="entry name" value="APH"/>
    <property type="match status" value="1"/>
</dbReference>
<feature type="domain" description="Aminoglycoside phosphotransferase" evidence="1">
    <location>
        <begin position="113"/>
        <end position="162"/>
    </location>
</feature>
<evidence type="ECO:0000313" key="2">
    <source>
        <dbReference type="EMBL" id="MCK6265706.1"/>
    </source>
</evidence>
<dbReference type="InterPro" id="IPR002575">
    <property type="entry name" value="Aminoglycoside_PTrfase"/>
</dbReference>
<gene>
    <name evidence="2" type="ORF">KP803_20825</name>
</gene>
<organism evidence="2 3">
    <name type="scientific">Vibrio amylolyticus</name>
    <dbReference type="NCBI Taxonomy" id="2847292"/>
    <lineage>
        <taxon>Bacteria</taxon>
        <taxon>Pseudomonadati</taxon>
        <taxon>Pseudomonadota</taxon>
        <taxon>Gammaproteobacteria</taxon>
        <taxon>Vibrionales</taxon>
        <taxon>Vibrionaceae</taxon>
        <taxon>Vibrio</taxon>
    </lineage>
</organism>
<accession>A0A9X1XNA1</accession>
<sequence length="257" mass="28735">MEMLEGGRENAVFLDGKNVVRPLNPWSSTIHRLLSHYQAEGLTETPRLVSTTNANEVLSYVEGDTYNYPLAGAIASQTALVSAAKLLRALHDASVSFIQRNDIHDFPWMLPIRVPSEVVCHGDFTPYNVALSGSEVTGAFDFDTAHPAPRVWDVAFSVYCWAPFKTDINDRLGTLDDQIERAKQFCDGYGLGTSDREKLVGVMIDRIQSLVDYMMEQAENGDVHIQKNIEDGHHLTYLKDIENLRSNKNAITYALKS</sequence>
<name>A0A9X1XNA1_9VIBR</name>
<keyword evidence="3" id="KW-1185">Reference proteome</keyword>
<protein>
    <submittedName>
        <fullName evidence="2">Aminoglycoside phosphotransferase family protein</fullName>
    </submittedName>
</protein>
<evidence type="ECO:0000259" key="1">
    <source>
        <dbReference type="Pfam" id="PF01636"/>
    </source>
</evidence>